<dbReference type="GO" id="GO:0006281">
    <property type="term" value="P:DNA repair"/>
    <property type="evidence" value="ECO:0007669"/>
    <property type="project" value="TreeGrafter"/>
</dbReference>
<protein>
    <submittedName>
        <fullName evidence="1">HAD family hydrolase</fullName>
    </submittedName>
</protein>
<evidence type="ECO:0000313" key="2">
    <source>
        <dbReference type="Proteomes" id="UP000823933"/>
    </source>
</evidence>
<dbReference type="GO" id="GO:0005829">
    <property type="term" value="C:cytosol"/>
    <property type="evidence" value="ECO:0007669"/>
    <property type="project" value="TreeGrafter"/>
</dbReference>
<dbReference type="SFLD" id="SFLDG01129">
    <property type="entry name" value="C1.5:_HAD__Beta-PGM__Phosphata"/>
    <property type="match status" value="1"/>
</dbReference>
<evidence type="ECO:0000313" key="1">
    <source>
        <dbReference type="EMBL" id="HIW08250.1"/>
    </source>
</evidence>
<reference evidence="1" key="1">
    <citation type="journal article" date="2021" name="PeerJ">
        <title>Extensive microbial diversity within the chicken gut microbiome revealed by metagenomics and culture.</title>
        <authorList>
            <person name="Gilroy R."/>
            <person name="Ravi A."/>
            <person name="Getino M."/>
            <person name="Pursley I."/>
            <person name="Horton D.L."/>
            <person name="Alikhan N.F."/>
            <person name="Baker D."/>
            <person name="Gharbi K."/>
            <person name="Hall N."/>
            <person name="Watson M."/>
            <person name="Adriaenssens E.M."/>
            <person name="Foster-Nyarko E."/>
            <person name="Jarju S."/>
            <person name="Secka A."/>
            <person name="Antonio M."/>
            <person name="Oren A."/>
            <person name="Chaudhuri R.R."/>
            <person name="La Ragione R."/>
            <person name="Hildebrand F."/>
            <person name="Pallen M.J."/>
        </authorList>
    </citation>
    <scope>NUCLEOTIDE SEQUENCE</scope>
    <source>
        <strain evidence="1">ChiHcolR34-3080</strain>
    </source>
</reference>
<proteinExistence type="predicted"/>
<name>A0A9D1Q9T7_9FIRM</name>
<organism evidence="1 2">
    <name type="scientific">Candidatus Faecalibacterium intestinigallinarum</name>
    <dbReference type="NCBI Taxonomy" id="2838581"/>
    <lineage>
        <taxon>Bacteria</taxon>
        <taxon>Bacillati</taxon>
        <taxon>Bacillota</taxon>
        <taxon>Clostridia</taxon>
        <taxon>Eubacteriales</taxon>
        <taxon>Oscillospiraceae</taxon>
        <taxon>Faecalibacterium</taxon>
    </lineage>
</organism>
<reference evidence="1" key="2">
    <citation type="submission" date="2021-04" db="EMBL/GenBank/DDBJ databases">
        <authorList>
            <person name="Gilroy R."/>
        </authorList>
    </citation>
    <scope>NUCLEOTIDE SEQUENCE</scope>
    <source>
        <strain evidence="1">ChiHcolR34-3080</strain>
    </source>
</reference>
<dbReference type="SFLD" id="SFLDS00003">
    <property type="entry name" value="Haloacid_Dehalogenase"/>
    <property type="match status" value="1"/>
</dbReference>
<dbReference type="Gene3D" id="1.10.150.240">
    <property type="entry name" value="Putative phosphatase, domain 2"/>
    <property type="match status" value="1"/>
</dbReference>
<dbReference type="Gene3D" id="3.40.50.1000">
    <property type="entry name" value="HAD superfamily/HAD-like"/>
    <property type="match status" value="1"/>
</dbReference>
<dbReference type="SUPFAM" id="SSF56784">
    <property type="entry name" value="HAD-like"/>
    <property type="match status" value="1"/>
</dbReference>
<dbReference type="InterPro" id="IPR036412">
    <property type="entry name" value="HAD-like_sf"/>
</dbReference>
<dbReference type="InterPro" id="IPR041492">
    <property type="entry name" value="HAD_2"/>
</dbReference>
<keyword evidence="1" id="KW-0378">Hydrolase</keyword>
<dbReference type="InterPro" id="IPR050155">
    <property type="entry name" value="HAD-like_hydrolase_sf"/>
</dbReference>
<dbReference type="InterPro" id="IPR023198">
    <property type="entry name" value="PGP-like_dom2"/>
</dbReference>
<dbReference type="GO" id="GO:0008967">
    <property type="term" value="F:phosphoglycolate phosphatase activity"/>
    <property type="evidence" value="ECO:0007669"/>
    <property type="project" value="TreeGrafter"/>
</dbReference>
<dbReference type="PANTHER" id="PTHR43434">
    <property type="entry name" value="PHOSPHOGLYCOLATE PHOSPHATASE"/>
    <property type="match status" value="1"/>
</dbReference>
<gene>
    <name evidence="1" type="ORF">H9890_02465</name>
</gene>
<accession>A0A9D1Q9T7</accession>
<dbReference type="Pfam" id="PF13419">
    <property type="entry name" value="HAD_2"/>
    <property type="match status" value="1"/>
</dbReference>
<sequence length="213" mass="23289">MAAPSLVFWDWNGTLMDDAAYSCDCLNGLLDEYGYPQRYDLERYRAVFGFPIEAYYRRVGFDFARDPYPVLAESYMQRYNAGVDGCPLTEGAAGVIRALAGRGIEQALLSVSRRDYLAEQAARRGLGGAFRAMLGLTDIYGAGKVQLGRDYIAASGADPARCVMVGDTDHDAETAHAMGVRCILYAGGHQTRPRLEATGCPVIDRLEELPALL</sequence>
<dbReference type="EMBL" id="DXHQ01000028">
    <property type="protein sequence ID" value="HIW08250.1"/>
    <property type="molecule type" value="Genomic_DNA"/>
</dbReference>
<dbReference type="Proteomes" id="UP000823933">
    <property type="component" value="Unassembled WGS sequence"/>
</dbReference>
<dbReference type="PANTHER" id="PTHR43434:SF1">
    <property type="entry name" value="PHOSPHOGLYCOLATE PHOSPHATASE"/>
    <property type="match status" value="1"/>
</dbReference>
<dbReference type="InterPro" id="IPR023214">
    <property type="entry name" value="HAD_sf"/>
</dbReference>
<comment type="caution">
    <text evidence="1">The sequence shown here is derived from an EMBL/GenBank/DDBJ whole genome shotgun (WGS) entry which is preliminary data.</text>
</comment>
<dbReference type="AlphaFoldDB" id="A0A9D1Q9T7"/>